<name>A0A9P8BPG7_9FUNG</name>
<dbReference type="OrthoDB" id="244061at2759"/>
<dbReference type="PANTHER" id="PTHR46479:SF1">
    <property type="entry name" value="BIOGENESIS OF LYSOSOME-RELATED ORGANELLES COMPLEX 1 SUBUNIT 2"/>
    <property type="match status" value="1"/>
</dbReference>
<comment type="similarity">
    <text evidence="1">Belongs to the BLOC1S2 family.</text>
</comment>
<protein>
    <submittedName>
        <fullName evidence="3">Biogenesis of lysosome- organelles complex 1 subunit 2</fullName>
    </submittedName>
</protein>
<sequence>MSTSTHTNSPTPPTTASSRAQSLHSSVSHQSNQTFSASDAARHLSQEHVSRASQEMFRKVADYIRAEMLATGEDYRLLENMNIVTKDRYSELAGVAQELMQEVGKLRTTYSDFEPYLERIDEISQQAETISNIATELDEYTKSLGMQPGREVWCRSM</sequence>
<dbReference type="InterPro" id="IPR019269">
    <property type="entry name" value="BLOC1_su2"/>
</dbReference>
<comment type="caution">
    <text evidence="3">The sequence shown here is derived from an EMBL/GenBank/DDBJ whole genome shotgun (WGS) entry which is preliminary data.</text>
</comment>
<feature type="compositionally biased region" description="Polar residues" evidence="2">
    <location>
        <begin position="19"/>
        <end position="37"/>
    </location>
</feature>
<reference evidence="3" key="1">
    <citation type="submission" date="2021-06" db="EMBL/GenBank/DDBJ databases">
        <title>Genome Sequence of Mortierella hyaline Strain SCG-10, a Cold-Adapted, Nitrate-Reducing Fungus Isolated from Soil in Minnesota, USA.</title>
        <authorList>
            <person name="Aldossari N."/>
        </authorList>
    </citation>
    <scope>NUCLEOTIDE SEQUENCE</scope>
    <source>
        <strain evidence="3">SCG-10</strain>
    </source>
</reference>
<dbReference type="GO" id="GO:0016197">
    <property type="term" value="P:endosomal transport"/>
    <property type="evidence" value="ECO:0007669"/>
    <property type="project" value="TreeGrafter"/>
</dbReference>
<feature type="compositionally biased region" description="Low complexity" evidence="2">
    <location>
        <begin position="1"/>
        <end position="18"/>
    </location>
</feature>
<evidence type="ECO:0000313" key="3">
    <source>
        <dbReference type="EMBL" id="KAG9063143.1"/>
    </source>
</evidence>
<dbReference type="Proteomes" id="UP000707451">
    <property type="component" value="Unassembled WGS sequence"/>
</dbReference>
<accession>A0A9P8BPG7</accession>
<dbReference type="GO" id="GO:0031083">
    <property type="term" value="C:BLOC-1 complex"/>
    <property type="evidence" value="ECO:0007669"/>
    <property type="project" value="TreeGrafter"/>
</dbReference>
<proteinExistence type="inferred from homology"/>
<dbReference type="AlphaFoldDB" id="A0A9P8BPG7"/>
<dbReference type="PANTHER" id="PTHR46479">
    <property type="entry name" value="BIOGENESIS OF LYSOSOME-RELATED ORGANELLES COMPLEX 1 SUBUNIT 2"/>
    <property type="match status" value="1"/>
</dbReference>
<evidence type="ECO:0000256" key="2">
    <source>
        <dbReference type="SAM" id="MobiDB-lite"/>
    </source>
</evidence>
<dbReference type="GO" id="GO:0099078">
    <property type="term" value="C:BORC complex"/>
    <property type="evidence" value="ECO:0007669"/>
    <property type="project" value="TreeGrafter"/>
</dbReference>
<dbReference type="GO" id="GO:0043015">
    <property type="term" value="F:gamma-tubulin binding"/>
    <property type="evidence" value="ECO:0007669"/>
    <property type="project" value="TreeGrafter"/>
</dbReference>
<keyword evidence="4" id="KW-1185">Reference proteome</keyword>
<evidence type="ECO:0000256" key="1">
    <source>
        <dbReference type="ARBA" id="ARBA00008468"/>
    </source>
</evidence>
<gene>
    <name evidence="3" type="primary">BLOC1S2</name>
    <name evidence="3" type="ORF">KI688_004743</name>
</gene>
<evidence type="ECO:0000313" key="4">
    <source>
        <dbReference type="Proteomes" id="UP000707451"/>
    </source>
</evidence>
<dbReference type="EMBL" id="JAHRHY010000017">
    <property type="protein sequence ID" value="KAG9063143.1"/>
    <property type="molecule type" value="Genomic_DNA"/>
</dbReference>
<organism evidence="3 4">
    <name type="scientific">Linnemannia hyalina</name>
    <dbReference type="NCBI Taxonomy" id="64524"/>
    <lineage>
        <taxon>Eukaryota</taxon>
        <taxon>Fungi</taxon>
        <taxon>Fungi incertae sedis</taxon>
        <taxon>Mucoromycota</taxon>
        <taxon>Mortierellomycotina</taxon>
        <taxon>Mortierellomycetes</taxon>
        <taxon>Mortierellales</taxon>
        <taxon>Mortierellaceae</taxon>
        <taxon>Linnemannia</taxon>
    </lineage>
</organism>
<feature type="region of interest" description="Disordered" evidence="2">
    <location>
        <begin position="1"/>
        <end position="47"/>
    </location>
</feature>
<dbReference type="Pfam" id="PF10046">
    <property type="entry name" value="BLOC1_2"/>
    <property type="match status" value="1"/>
</dbReference>
<dbReference type="GO" id="GO:0032418">
    <property type="term" value="P:lysosome localization"/>
    <property type="evidence" value="ECO:0007669"/>
    <property type="project" value="TreeGrafter"/>
</dbReference>
<dbReference type="GO" id="GO:0000930">
    <property type="term" value="C:gamma-tubulin complex"/>
    <property type="evidence" value="ECO:0007669"/>
    <property type="project" value="TreeGrafter"/>
</dbReference>